<organism evidence="1">
    <name type="scientific">Siphoviridae sp. ctUir1</name>
    <dbReference type="NCBI Taxonomy" id="2826353"/>
    <lineage>
        <taxon>Viruses</taxon>
        <taxon>Duplodnaviria</taxon>
        <taxon>Heunggongvirae</taxon>
        <taxon>Uroviricota</taxon>
        <taxon>Caudoviricetes</taxon>
    </lineage>
</organism>
<protein>
    <submittedName>
        <fullName evidence="1">Lactose operon repressor</fullName>
    </submittedName>
</protein>
<name>A0A8S5QPJ2_9CAUD</name>
<sequence length="128" mass="14448">MKRVITVTRSQREFLAKAFGVTKEMVSYALNFHPVKGQSDLAKKIRCLAVQRGGFELVTAPASEVVHDADNMMRQHFENGWMWEGDKNTGVLELKDEKGDVVERIEHAGFTDIKTVQEKVEAMCCATM</sequence>
<accession>A0A8S5QPJ2</accession>
<reference evidence="1" key="1">
    <citation type="journal article" date="2021" name="Proc. Natl. Acad. Sci. U.S.A.">
        <title>A Catalog of Tens of Thousands of Viruses from Human Metagenomes Reveals Hidden Associations with Chronic Diseases.</title>
        <authorList>
            <person name="Tisza M.J."/>
            <person name="Buck C.B."/>
        </authorList>
    </citation>
    <scope>NUCLEOTIDE SEQUENCE</scope>
    <source>
        <strain evidence="1">CtUir1</strain>
    </source>
</reference>
<proteinExistence type="predicted"/>
<evidence type="ECO:0000313" key="1">
    <source>
        <dbReference type="EMBL" id="DAE20685.1"/>
    </source>
</evidence>
<dbReference type="EMBL" id="BK015699">
    <property type="protein sequence ID" value="DAE20685.1"/>
    <property type="molecule type" value="Genomic_DNA"/>
</dbReference>